<dbReference type="CDD" id="cd00431">
    <property type="entry name" value="cysteine_hydrolases"/>
    <property type="match status" value="1"/>
</dbReference>
<dbReference type="InterPro" id="IPR050272">
    <property type="entry name" value="Isochorismatase-like_hydrls"/>
</dbReference>
<proteinExistence type="predicted"/>
<dbReference type="PANTHER" id="PTHR43540:SF6">
    <property type="entry name" value="ISOCHORISMATASE-LIKE DOMAIN-CONTAINING PROTEIN"/>
    <property type="match status" value="1"/>
</dbReference>
<dbReference type="InterPro" id="IPR036380">
    <property type="entry name" value="Isochorismatase-like_sf"/>
</dbReference>
<dbReference type="GO" id="GO:0016787">
    <property type="term" value="F:hydrolase activity"/>
    <property type="evidence" value="ECO:0007669"/>
    <property type="project" value="UniProtKB-KW"/>
</dbReference>
<dbReference type="OrthoDB" id="9781985at2"/>
<dbReference type="EMBL" id="QQAV01000018">
    <property type="protein sequence ID" value="RDI17009.1"/>
    <property type="molecule type" value="Genomic_DNA"/>
</dbReference>
<evidence type="ECO:0000313" key="4">
    <source>
        <dbReference type="Proteomes" id="UP000255265"/>
    </source>
</evidence>
<gene>
    <name evidence="3" type="ORF">DFR41_11837</name>
</gene>
<dbReference type="SUPFAM" id="SSF52499">
    <property type="entry name" value="Isochorismatase-like hydrolases"/>
    <property type="match status" value="1"/>
</dbReference>
<organism evidence="3 4">
    <name type="scientific">Pseudacidovorax intermedius</name>
    <dbReference type="NCBI Taxonomy" id="433924"/>
    <lineage>
        <taxon>Bacteria</taxon>
        <taxon>Pseudomonadati</taxon>
        <taxon>Pseudomonadota</taxon>
        <taxon>Betaproteobacteria</taxon>
        <taxon>Burkholderiales</taxon>
        <taxon>Comamonadaceae</taxon>
        <taxon>Pseudacidovorax</taxon>
    </lineage>
</organism>
<protein>
    <submittedName>
        <fullName evidence="3">Ureidoacrylate peracid hydrolase</fullName>
    </submittedName>
</protein>
<evidence type="ECO:0000256" key="1">
    <source>
        <dbReference type="ARBA" id="ARBA00022801"/>
    </source>
</evidence>
<evidence type="ECO:0000259" key="2">
    <source>
        <dbReference type="Pfam" id="PF00857"/>
    </source>
</evidence>
<feature type="domain" description="Isochorismatase-like" evidence="2">
    <location>
        <begin position="24"/>
        <end position="220"/>
    </location>
</feature>
<reference evidence="3 4" key="1">
    <citation type="submission" date="2018-07" db="EMBL/GenBank/DDBJ databases">
        <title>Genomic Encyclopedia of Type Strains, Phase IV (KMG-IV): sequencing the most valuable type-strain genomes for metagenomic binning, comparative biology and taxonomic classification.</title>
        <authorList>
            <person name="Goeker M."/>
        </authorList>
    </citation>
    <scope>NUCLEOTIDE SEQUENCE [LARGE SCALE GENOMIC DNA]</scope>
    <source>
        <strain evidence="3 4">DSM 21352</strain>
    </source>
</reference>
<comment type="caution">
    <text evidence="3">The sequence shown here is derived from an EMBL/GenBank/DDBJ whole genome shotgun (WGS) entry which is preliminary data.</text>
</comment>
<dbReference type="RefSeq" id="WP_114804932.1">
    <property type="nucleotide sequence ID" value="NZ_QQAV01000018.1"/>
</dbReference>
<accession>A0A370F6Q2</accession>
<name>A0A370F6Q2_9BURK</name>
<sequence>MATQARAITLPTLPEPLEACASQTALVVIDMQNGYLSPGGYLDLAGFDISGTPPVIERAAKVLQAARRAGLMVVHAQNGWSPSLAEAGPRRSPMWHKSNPLKYMRAHPGSQLLIRGTWDHAIVEALQPLPHEPVVHKPRYSAFAGTNLEMMLRAHGITTLVFVGVNTNVCVETAVRDAFHREFFAVMVADATLQAGPPSVYESSVFNIEKFFGWTASAADMVTFLDGLAMPGADTVASSS</sequence>
<dbReference type="PANTHER" id="PTHR43540">
    <property type="entry name" value="PEROXYUREIDOACRYLATE/UREIDOACRYLATE AMIDOHYDROLASE-RELATED"/>
    <property type="match status" value="1"/>
</dbReference>
<keyword evidence="1 3" id="KW-0378">Hydrolase</keyword>
<dbReference type="Gene3D" id="3.40.50.850">
    <property type="entry name" value="Isochorismatase-like"/>
    <property type="match status" value="1"/>
</dbReference>
<keyword evidence="4" id="KW-1185">Reference proteome</keyword>
<dbReference type="InterPro" id="IPR000868">
    <property type="entry name" value="Isochorismatase-like_dom"/>
</dbReference>
<dbReference type="AlphaFoldDB" id="A0A370F6Q2"/>
<evidence type="ECO:0000313" key="3">
    <source>
        <dbReference type="EMBL" id="RDI17009.1"/>
    </source>
</evidence>
<dbReference type="Proteomes" id="UP000255265">
    <property type="component" value="Unassembled WGS sequence"/>
</dbReference>
<dbReference type="Pfam" id="PF00857">
    <property type="entry name" value="Isochorismatase"/>
    <property type="match status" value="1"/>
</dbReference>